<dbReference type="EMBL" id="ACEO02000001">
    <property type="protein sequence ID" value="EFC53326.1"/>
    <property type="molecule type" value="Genomic_DNA"/>
</dbReference>
<evidence type="ECO:0000256" key="7">
    <source>
        <dbReference type="ARBA" id="ARBA00022692"/>
    </source>
</evidence>
<feature type="coiled-coil region" evidence="12">
    <location>
        <begin position="204"/>
        <end position="231"/>
    </location>
</feature>
<evidence type="ECO:0000256" key="6">
    <source>
        <dbReference type="ARBA" id="ARBA00022597"/>
    </source>
</evidence>
<dbReference type="PANTHER" id="PTHR32309">
    <property type="entry name" value="TYROSINE-PROTEIN KINASE"/>
    <property type="match status" value="1"/>
</dbReference>
<evidence type="ECO:0000256" key="13">
    <source>
        <dbReference type="SAM" id="MobiDB-lite"/>
    </source>
</evidence>
<evidence type="ECO:0000256" key="9">
    <source>
        <dbReference type="ARBA" id="ARBA00022989"/>
    </source>
</evidence>
<name>A0A9W5ITA3_NEISU</name>
<keyword evidence="6" id="KW-0762">Sugar transport</keyword>
<dbReference type="AlphaFoldDB" id="A0A9W5ITA3"/>
<dbReference type="GO" id="GO:0004713">
    <property type="term" value="F:protein tyrosine kinase activity"/>
    <property type="evidence" value="ECO:0007669"/>
    <property type="project" value="TreeGrafter"/>
</dbReference>
<dbReference type="GO" id="GO:0015774">
    <property type="term" value="P:polysaccharide transport"/>
    <property type="evidence" value="ECO:0007669"/>
    <property type="project" value="UniProtKB-KW"/>
</dbReference>
<evidence type="ECO:0000256" key="12">
    <source>
        <dbReference type="SAM" id="Coils"/>
    </source>
</evidence>
<evidence type="ECO:0000256" key="2">
    <source>
        <dbReference type="ARBA" id="ARBA00008436"/>
    </source>
</evidence>
<evidence type="ECO:0000256" key="1">
    <source>
        <dbReference type="ARBA" id="ARBA00004429"/>
    </source>
</evidence>
<reference evidence="15 16" key="1">
    <citation type="submission" date="2010-01" db="EMBL/GenBank/DDBJ databases">
        <authorList>
            <person name="Weinstock G."/>
            <person name="Sodergren E."/>
            <person name="Clifton S."/>
            <person name="Fulton L."/>
            <person name="Fulton B."/>
            <person name="Courtney L."/>
            <person name="Fronick C."/>
            <person name="Harrison M."/>
            <person name="Strong C."/>
            <person name="Farmer C."/>
            <person name="Delahaunty K."/>
            <person name="Markovic C."/>
            <person name="Hall O."/>
            <person name="Minx P."/>
            <person name="Tomlinson C."/>
            <person name="Mitreva M."/>
            <person name="Nelson J."/>
            <person name="Hou S."/>
            <person name="Wollam A."/>
            <person name="Pepin K.H."/>
            <person name="Johnson M."/>
            <person name="Bhonagiri V."/>
            <person name="Nash W.E."/>
            <person name="Warren W."/>
            <person name="Chinwalla A."/>
            <person name="Mardis E.R."/>
            <person name="Wilson R.K."/>
        </authorList>
    </citation>
    <scope>NUCLEOTIDE SEQUENCE [LARGE SCALE GENOMIC DNA]</scope>
    <source>
        <strain evidence="15 16">NJ9703</strain>
    </source>
</reference>
<keyword evidence="7 14" id="KW-0812">Transmembrane</keyword>
<keyword evidence="4" id="KW-1003">Cell membrane</keyword>
<keyword evidence="8" id="KW-0972">Capsule biogenesis/degradation</keyword>
<keyword evidence="5" id="KW-0997">Cell inner membrane</keyword>
<dbReference type="InterPro" id="IPR005705">
    <property type="entry name" value="BexC_CtrB_KpsE_VexD"/>
</dbReference>
<evidence type="ECO:0000256" key="8">
    <source>
        <dbReference type="ARBA" id="ARBA00022903"/>
    </source>
</evidence>
<feature type="compositionally biased region" description="Basic and acidic residues" evidence="13">
    <location>
        <begin position="15"/>
        <end position="24"/>
    </location>
</feature>
<protein>
    <submittedName>
        <fullName evidence="15">Polysaccharide export inner-membrane protein, BexC/CtrB/KpsE family</fullName>
    </submittedName>
</protein>
<keyword evidence="10" id="KW-0625">Polysaccharide transport</keyword>
<dbReference type="Proteomes" id="UP000004621">
    <property type="component" value="Unassembled WGS sequence"/>
</dbReference>
<evidence type="ECO:0000256" key="3">
    <source>
        <dbReference type="ARBA" id="ARBA00022448"/>
    </source>
</evidence>
<evidence type="ECO:0000256" key="10">
    <source>
        <dbReference type="ARBA" id="ARBA00023047"/>
    </source>
</evidence>
<keyword evidence="11 14" id="KW-0472">Membrane</keyword>
<dbReference type="PANTHER" id="PTHR32309:SF13">
    <property type="entry name" value="FERRIC ENTEROBACTIN TRANSPORT PROTEIN FEPE"/>
    <property type="match status" value="1"/>
</dbReference>
<dbReference type="GO" id="GO:0005351">
    <property type="term" value="F:carbohydrate:proton symporter activity"/>
    <property type="evidence" value="ECO:0007669"/>
    <property type="project" value="InterPro"/>
</dbReference>
<gene>
    <name evidence="15" type="ORF">NEISUBOT_03328</name>
</gene>
<feature type="transmembrane region" description="Helical" evidence="14">
    <location>
        <begin position="38"/>
        <end position="57"/>
    </location>
</feature>
<organism evidence="15 16">
    <name type="scientific">Neisseria subflava NJ9703</name>
    <dbReference type="NCBI Taxonomy" id="546268"/>
    <lineage>
        <taxon>Bacteria</taxon>
        <taxon>Pseudomonadati</taxon>
        <taxon>Pseudomonadota</taxon>
        <taxon>Betaproteobacteria</taxon>
        <taxon>Neisseriales</taxon>
        <taxon>Neisseriaceae</taxon>
        <taxon>Neisseria</taxon>
    </lineage>
</organism>
<dbReference type="GO" id="GO:0005886">
    <property type="term" value="C:plasma membrane"/>
    <property type="evidence" value="ECO:0007669"/>
    <property type="project" value="UniProtKB-SubCell"/>
</dbReference>
<dbReference type="InterPro" id="IPR050445">
    <property type="entry name" value="Bact_polysacc_biosynth/exp"/>
</dbReference>
<comment type="caution">
    <text evidence="15">The sequence shown here is derived from an EMBL/GenBank/DDBJ whole genome shotgun (WGS) entry which is preliminary data.</text>
</comment>
<evidence type="ECO:0000256" key="4">
    <source>
        <dbReference type="ARBA" id="ARBA00022475"/>
    </source>
</evidence>
<evidence type="ECO:0000256" key="5">
    <source>
        <dbReference type="ARBA" id="ARBA00022519"/>
    </source>
</evidence>
<dbReference type="GO" id="GO:0009276">
    <property type="term" value="C:Gram-negative-bacterium-type cell wall"/>
    <property type="evidence" value="ECO:0007669"/>
    <property type="project" value="InterPro"/>
</dbReference>
<accession>A0A9W5ITA3</accession>
<evidence type="ECO:0000313" key="16">
    <source>
        <dbReference type="Proteomes" id="UP000004621"/>
    </source>
</evidence>
<feature type="region of interest" description="Disordered" evidence="13">
    <location>
        <begin position="1"/>
        <end position="27"/>
    </location>
</feature>
<evidence type="ECO:0000313" key="15">
    <source>
        <dbReference type="EMBL" id="EFC53326.1"/>
    </source>
</evidence>
<proteinExistence type="inferred from homology"/>
<dbReference type="NCBIfam" id="TIGR01010">
    <property type="entry name" value="BexC_CtrB_KpsE"/>
    <property type="match status" value="1"/>
</dbReference>
<sequence length="393" mass="43759">MGKIMSEQVSANVDVKPEQPAPEKKKAKKSWLRKINPLLWVTVIVPTLCSGVYYGLFASDQFTSQSSFVVRSPKSQSSLNGLGAILQGSGFSRAQDDIYTVQEYMQSRSALDALRKKMPVRDFYEKEGDIFSRFNGFGLRGEDEAFYQYYRDKVSIHFDSVSGISNLSVTSFNAGESQKINDALLKQGEVLINQLNERARQDTIRYAQEVVNSAEEKVKEASAQLTKFRVSNGIFDLKAQSDVQMGLVSKLQDELIVIQTQLDQVKAVTPENPQIPGLIAREKSLRKEISQQMKAISGGGEGSLSNQAAEYQRVYLENELAEKQLAAAMTSLESAKAEADRQQLYLEVISQPNKPDLAHEPNRLYNIVATFVIGLIVYGIAVLLSASIREHKN</sequence>
<feature type="transmembrane region" description="Helical" evidence="14">
    <location>
        <begin position="364"/>
        <end position="386"/>
    </location>
</feature>
<keyword evidence="12" id="KW-0175">Coiled coil</keyword>
<keyword evidence="3" id="KW-0813">Transport</keyword>
<keyword evidence="9 14" id="KW-1133">Transmembrane helix</keyword>
<evidence type="ECO:0000256" key="14">
    <source>
        <dbReference type="SAM" id="Phobius"/>
    </source>
</evidence>
<comment type="subcellular location">
    <subcellularLocation>
        <location evidence="1">Cell inner membrane</location>
        <topology evidence="1">Multi-pass membrane protein</topology>
    </subcellularLocation>
</comment>
<evidence type="ECO:0000256" key="11">
    <source>
        <dbReference type="ARBA" id="ARBA00023136"/>
    </source>
</evidence>
<comment type="similarity">
    <text evidence="2">Belongs to the BexC/CtrB/KpsE family.</text>
</comment>